<sequence length="251" mass="26648">MTTILVTGASRGIGKGLVAAYLNLPSTIVVAAVRNAASADSLLSLPKAYNSRLVIIEVDVASVDTIKRGIASLASEHNINSLDVVLANAAKAGFSPKVTESEISDIQPFVAVNAYGQFELYKAVAPLLRNSKKESKGKFIYMSSAAGSLTAMSPILDVSAYGASKAIANFLFRWLSFEQQEIVIWAQHPGVVATDIAKATFVDLKTKGIDLAPFAISVEESCQSILKVIDNATLENTHGKFFGPDGGELPW</sequence>
<proteinExistence type="predicted"/>
<gene>
    <name evidence="1" type="ORF">OPT61_g2488</name>
</gene>
<name>A0ACC2ILJ8_9PLEO</name>
<dbReference type="Proteomes" id="UP001153331">
    <property type="component" value="Unassembled WGS sequence"/>
</dbReference>
<evidence type="ECO:0000313" key="2">
    <source>
        <dbReference type="Proteomes" id="UP001153331"/>
    </source>
</evidence>
<reference evidence="1" key="1">
    <citation type="submission" date="2022-11" db="EMBL/GenBank/DDBJ databases">
        <title>Genome Sequence of Boeremia exigua.</title>
        <authorList>
            <person name="Buettner E."/>
        </authorList>
    </citation>
    <scope>NUCLEOTIDE SEQUENCE</scope>
    <source>
        <strain evidence="1">CU02</strain>
    </source>
</reference>
<evidence type="ECO:0000313" key="1">
    <source>
        <dbReference type="EMBL" id="KAJ8115997.1"/>
    </source>
</evidence>
<keyword evidence="2" id="KW-1185">Reference proteome</keyword>
<organism evidence="1 2">
    <name type="scientific">Boeremia exigua</name>
    <dbReference type="NCBI Taxonomy" id="749465"/>
    <lineage>
        <taxon>Eukaryota</taxon>
        <taxon>Fungi</taxon>
        <taxon>Dikarya</taxon>
        <taxon>Ascomycota</taxon>
        <taxon>Pezizomycotina</taxon>
        <taxon>Dothideomycetes</taxon>
        <taxon>Pleosporomycetidae</taxon>
        <taxon>Pleosporales</taxon>
        <taxon>Pleosporineae</taxon>
        <taxon>Didymellaceae</taxon>
        <taxon>Boeremia</taxon>
    </lineage>
</organism>
<protein>
    <submittedName>
        <fullName evidence="1">Uncharacterized protein</fullName>
    </submittedName>
</protein>
<comment type="caution">
    <text evidence="1">The sequence shown here is derived from an EMBL/GenBank/DDBJ whole genome shotgun (WGS) entry which is preliminary data.</text>
</comment>
<dbReference type="EMBL" id="JAPHNI010000113">
    <property type="protein sequence ID" value="KAJ8115997.1"/>
    <property type="molecule type" value="Genomic_DNA"/>
</dbReference>
<accession>A0ACC2ILJ8</accession>